<feature type="domain" description="Metallo-beta-lactamase" evidence="4">
    <location>
        <begin position="12"/>
        <end position="182"/>
    </location>
</feature>
<organism evidence="5 6">
    <name type="scientific">Paenibacillus thailandensis</name>
    <dbReference type="NCBI Taxonomy" id="393250"/>
    <lineage>
        <taxon>Bacteria</taxon>
        <taxon>Bacillati</taxon>
        <taxon>Bacillota</taxon>
        <taxon>Bacilli</taxon>
        <taxon>Bacillales</taxon>
        <taxon>Paenibacillaceae</taxon>
        <taxon>Paenibacillus</taxon>
    </lineage>
</organism>
<keyword evidence="6" id="KW-1185">Reference proteome</keyword>
<accession>A0ABW5R242</accession>
<dbReference type="RefSeq" id="WP_379277750.1">
    <property type="nucleotide sequence ID" value="NZ_JBHUMY010000032.1"/>
</dbReference>
<gene>
    <name evidence="5" type="ORF">ACFSW5_21550</name>
</gene>
<evidence type="ECO:0000259" key="4">
    <source>
        <dbReference type="SMART" id="SM00849"/>
    </source>
</evidence>
<dbReference type="PANTHER" id="PTHR47619">
    <property type="entry name" value="METALLO-HYDROLASE YYCJ-RELATED"/>
    <property type="match status" value="1"/>
</dbReference>
<dbReference type="Gene3D" id="3.60.15.10">
    <property type="entry name" value="Ribonuclease Z/Hydroxyacylglutathione hydrolase-like"/>
    <property type="match status" value="1"/>
</dbReference>
<dbReference type="InterPro" id="IPR052533">
    <property type="entry name" value="WalJ/YycJ-like"/>
</dbReference>
<dbReference type="InterPro" id="IPR036866">
    <property type="entry name" value="RibonucZ/Hydroxyglut_hydro"/>
</dbReference>
<evidence type="ECO:0000256" key="2">
    <source>
        <dbReference type="ARBA" id="ARBA00034301"/>
    </source>
</evidence>
<dbReference type="SUPFAM" id="SSF56281">
    <property type="entry name" value="Metallo-hydrolase/oxidoreductase"/>
    <property type="match status" value="1"/>
</dbReference>
<comment type="catalytic activity">
    <reaction evidence="1">
        <text>3',5'-cyclic CMP + H2O = CMP + H(+)</text>
        <dbReference type="Rhea" id="RHEA:72675"/>
        <dbReference type="ChEBI" id="CHEBI:15377"/>
        <dbReference type="ChEBI" id="CHEBI:15378"/>
        <dbReference type="ChEBI" id="CHEBI:58003"/>
        <dbReference type="ChEBI" id="CHEBI:60377"/>
    </reaction>
    <physiologicalReaction direction="left-to-right" evidence="1">
        <dbReference type="Rhea" id="RHEA:72676"/>
    </physiologicalReaction>
</comment>
<dbReference type="Pfam" id="PF12706">
    <property type="entry name" value="Lactamase_B_2"/>
    <property type="match status" value="1"/>
</dbReference>
<dbReference type="SMART" id="SM00849">
    <property type="entry name" value="Lactamase_B"/>
    <property type="match status" value="1"/>
</dbReference>
<evidence type="ECO:0000256" key="1">
    <source>
        <dbReference type="ARBA" id="ARBA00034221"/>
    </source>
</evidence>
<dbReference type="Proteomes" id="UP001597493">
    <property type="component" value="Unassembled WGS sequence"/>
</dbReference>
<dbReference type="InterPro" id="IPR001279">
    <property type="entry name" value="Metallo-B-lactamas"/>
</dbReference>
<evidence type="ECO:0000256" key="3">
    <source>
        <dbReference type="ARBA" id="ARBA00048505"/>
    </source>
</evidence>
<dbReference type="EMBL" id="JBHUMY010000032">
    <property type="protein sequence ID" value="MFD2662844.1"/>
    <property type="molecule type" value="Genomic_DNA"/>
</dbReference>
<sequence length="235" mass="26200">MIEIKPFGSSSAGNCYKVTDGETVLLLEAGLRFKDIQRGLQFRMSSIAACLISHGHGDHVKAAKDIMKAGIDVYTSQGTIDAAGLAGHRAVPIEALKPFTIGTWTILPFDIQHDVEEPLGFLMANKAGDKLLFATDTWYIRHTFTGLTHLLIECNYSMRILDENIAAGRVPVAMKKRLIRSHFSLENLKDFIRANDMSKVQEIWLIHLSDTNSDEALFKREIQELTGRPVYVAGR</sequence>
<dbReference type="PANTHER" id="PTHR47619:SF1">
    <property type="entry name" value="EXODEOXYRIBONUCLEASE WALJ"/>
    <property type="match status" value="1"/>
</dbReference>
<evidence type="ECO:0000313" key="6">
    <source>
        <dbReference type="Proteomes" id="UP001597493"/>
    </source>
</evidence>
<comment type="catalytic activity">
    <reaction evidence="3">
        <text>3',5'-cyclic UMP + H2O = UMP + H(+)</text>
        <dbReference type="Rhea" id="RHEA:70575"/>
        <dbReference type="ChEBI" id="CHEBI:15377"/>
        <dbReference type="ChEBI" id="CHEBI:15378"/>
        <dbReference type="ChEBI" id="CHEBI:57865"/>
        <dbReference type="ChEBI" id="CHEBI:184387"/>
    </reaction>
    <physiologicalReaction direction="left-to-right" evidence="3">
        <dbReference type="Rhea" id="RHEA:70576"/>
    </physiologicalReaction>
</comment>
<comment type="caution">
    <text evidence="5">The sequence shown here is derived from an EMBL/GenBank/DDBJ whole genome shotgun (WGS) entry which is preliminary data.</text>
</comment>
<comment type="function">
    <text evidence="2">Counteracts the endogenous Pycsar antiviral defense system. Phosphodiesterase that enables metal-dependent hydrolysis of host cyclic nucleotide Pycsar defense signals such as cCMP and cUMP.</text>
</comment>
<evidence type="ECO:0000313" key="5">
    <source>
        <dbReference type="EMBL" id="MFD2662844.1"/>
    </source>
</evidence>
<protein>
    <submittedName>
        <fullName evidence="5">MBL fold metallo-hydrolase</fullName>
    </submittedName>
</protein>
<reference evidence="6" key="1">
    <citation type="journal article" date="2019" name="Int. J. Syst. Evol. Microbiol.">
        <title>The Global Catalogue of Microorganisms (GCM) 10K type strain sequencing project: providing services to taxonomists for standard genome sequencing and annotation.</title>
        <authorList>
            <consortium name="The Broad Institute Genomics Platform"/>
            <consortium name="The Broad Institute Genome Sequencing Center for Infectious Disease"/>
            <person name="Wu L."/>
            <person name="Ma J."/>
        </authorList>
    </citation>
    <scope>NUCLEOTIDE SEQUENCE [LARGE SCALE GENOMIC DNA]</scope>
    <source>
        <strain evidence="6">TISTR 1827</strain>
    </source>
</reference>
<name>A0ABW5R242_9BACL</name>
<proteinExistence type="predicted"/>